<dbReference type="InterPro" id="IPR059005">
    <property type="entry name" value="LETM1_C"/>
</dbReference>
<dbReference type="GO" id="GO:0099093">
    <property type="term" value="P:calcium export from the mitochondrion"/>
    <property type="evidence" value="ECO:0007669"/>
    <property type="project" value="UniProtKB-ARBA"/>
</dbReference>
<keyword evidence="10" id="KW-0999">Mitochondrion inner membrane</keyword>
<evidence type="ECO:0000256" key="23">
    <source>
        <dbReference type="PROSITE-ProRule" id="PRU01094"/>
    </source>
</evidence>
<evidence type="ECO:0000256" key="17">
    <source>
        <dbReference type="ARBA" id="ARBA00023128"/>
    </source>
</evidence>
<reference evidence="29" key="1">
    <citation type="journal article" date="2013" name="Nat. Genet.">
        <title>The duck genome and transcriptome provide insight into an avian influenza virus reservoir species.</title>
        <authorList>
            <person name="Huang Y."/>
            <person name="Li Y."/>
            <person name="Burt D.W."/>
            <person name="Chen H."/>
            <person name="Zhang Y."/>
            <person name="Qian W."/>
            <person name="Kim H."/>
            <person name="Gan S."/>
            <person name="Zhao Y."/>
            <person name="Li J."/>
            <person name="Yi K."/>
            <person name="Feng H."/>
            <person name="Zhu P."/>
            <person name="Li B."/>
            <person name="Liu Q."/>
            <person name="Fairley S."/>
            <person name="Magor K.E."/>
            <person name="Du Z."/>
            <person name="Hu X."/>
            <person name="Goodman L."/>
            <person name="Tafer H."/>
            <person name="Vignal A."/>
            <person name="Lee T."/>
            <person name="Kim K.W."/>
            <person name="Sheng Z."/>
            <person name="An Y."/>
            <person name="Searle S."/>
            <person name="Herrero J."/>
            <person name="Groenen M.A."/>
            <person name="Crooijmans R.P."/>
            <person name="Faraut T."/>
            <person name="Cai Q."/>
            <person name="Webster R.G."/>
            <person name="Aldridge J.R."/>
            <person name="Warren W.C."/>
            <person name="Bartschat S."/>
            <person name="Kehr S."/>
            <person name="Marz M."/>
            <person name="Stadler P.F."/>
            <person name="Smith J."/>
            <person name="Kraus R.H."/>
            <person name="Zhao Y."/>
            <person name="Ren L."/>
            <person name="Fei J."/>
            <person name="Morisson M."/>
            <person name="Kaiser P."/>
            <person name="Griffin D.K."/>
            <person name="Rao M."/>
            <person name="Pitel F."/>
            <person name="Wang J."/>
            <person name="Li N."/>
        </authorList>
    </citation>
    <scope>NUCLEOTIDE SEQUENCE [LARGE SCALE GENOMIC DNA]</scope>
</reference>
<dbReference type="GO" id="GO:0043022">
    <property type="term" value="F:ribosome binding"/>
    <property type="evidence" value="ECO:0007669"/>
    <property type="project" value="InterPro"/>
</dbReference>
<feature type="coiled-coil region" evidence="24">
    <location>
        <begin position="417"/>
        <end position="459"/>
    </location>
</feature>
<dbReference type="EMBL" id="KB742833">
    <property type="protein sequence ID" value="EOB03814.1"/>
    <property type="molecule type" value="Genomic_DNA"/>
</dbReference>
<feature type="domain" description="Letm1 RBD" evidence="27">
    <location>
        <begin position="206"/>
        <end position="489"/>
    </location>
</feature>
<dbReference type="InterPro" id="IPR044202">
    <property type="entry name" value="LETM1/MDM38-like"/>
</dbReference>
<keyword evidence="13" id="KW-0630">Potassium</keyword>
<keyword evidence="17 23" id="KW-0496">Mitochondrion</keyword>
<dbReference type="Gene3D" id="1.10.238.10">
    <property type="entry name" value="EF-hand"/>
    <property type="match status" value="1"/>
</dbReference>
<dbReference type="Proteomes" id="UP000296049">
    <property type="component" value="Unassembled WGS sequence"/>
</dbReference>
<comment type="similarity">
    <text evidence="2">Belongs to the LETM1 family.</text>
</comment>
<feature type="domain" description="EF-hand" evidence="26">
    <location>
        <begin position="630"/>
        <end position="658"/>
    </location>
</feature>
<feature type="non-terminal residue" evidence="28">
    <location>
        <position position="1"/>
    </location>
</feature>
<dbReference type="SUPFAM" id="SSF47473">
    <property type="entry name" value="EF-hand"/>
    <property type="match status" value="1"/>
</dbReference>
<keyword evidence="15 24" id="KW-0175">Coiled coil</keyword>
<keyword evidence="9" id="KW-0479">Metal-binding</keyword>
<dbReference type="Pfam" id="PF07766">
    <property type="entry name" value="LETM1_RBD"/>
    <property type="match status" value="1"/>
</dbReference>
<evidence type="ECO:0000256" key="25">
    <source>
        <dbReference type="SAM" id="Phobius"/>
    </source>
</evidence>
<evidence type="ECO:0000256" key="5">
    <source>
        <dbReference type="ARBA" id="ARBA00022449"/>
    </source>
</evidence>
<accession>R0LDS8</accession>
<keyword evidence="7" id="KW-0109">Calcium transport</keyword>
<evidence type="ECO:0000256" key="1">
    <source>
        <dbReference type="ARBA" id="ARBA00004434"/>
    </source>
</evidence>
<evidence type="ECO:0000313" key="29">
    <source>
        <dbReference type="Proteomes" id="UP000296049"/>
    </source>
</evidence>
<comment type="catalytic activity">
    <reaction evidence="22">
        <text>K(+)(in) + H(+)(out) = K(+)(out) + H(+)(in)</text>
        <dbReference type="Rhea" id="RHEA:29467"/>
        <dbReference type="ChEBI" id="CHEBI:15378"/>
        <dbReference type="ChEBI" id="CHEBI:29103"/>
    </reaction>
</comment>
<evidence type="ECO:0000256" key="3">
    <source>
        <dbReference type="ARBA" id="ARBA00020557"/>
    </source>
</evidence>
<dbReference type="GO" id="GO:0005509">
    <property type="term" value="F:calcium ion binding"/>
    <property type="evidence" value="ECO:0007669"/>
    <property type="project" value="InterPro"/>
</dbReference>
<evidence type="ECO:0000256" key="9">
    <source>
        <dbReference type="ARBA" id="ARBA00022723"/>
    </source>
</evidence>
<dbReference type="InterPro" id="IPR011992">
    <property type="entry name" value="EF-hand-dom_pair"/>
</dbReference>
<proteinExistence type="inferred from homology"/>
<evidence type="ECO:0000256" key="7">
    <source>
        <dbReference type="ARBA" id="ARBA00022568"/>
    </source>
</evidence>
<keyword evidence="29" id="KW-1185">Reference proteome</keyword>
<keyword evidence="6" id="KW-0633">Potassium transport</keyword>
<feature type="non-terminal residue" evidence="28">
    <location>
        <position position="658"/>
    </location>
</feature>
<evidence type="ECO:0000256" key="2">
    <source>
        <dbReference type="ARBA" id="ARBA00009584"/>
    </source>
</evidence>
<feature type="transmembrane region" description="Helical" evidence="25">
    <location>
        <begin position="160"/>
        <end position="183"/>
    </location>
</feature>
<organism evidence="28 29">
    <name type="scientific">Anas platyrhynchos</name>
    <name type="common">Mallard</name>
    <name type="synonym">Anas boschas</name>
    <dbReference type="NCBI Taxonomy" id="8839"/>
    <lineage>
        <taxon>Eukaryota</taxon>
        <taxon>Metazoa</taxon>
        <taxon>Chordata</taxon>
        <taxon>Craniata</taxon>
        <taxon>Vertebrata</taxon>
        <taxon>Euteleostomi</taxon>
        <taxon>Archelosauria</taxon>
        <taxon>Archosauria</taxon>
        <taxon>Dinosauria</taxon>
        <taxon>Saurischia</taxon>
        <taxon>Theropoda</taxon>
        <taxon>Coelurosauria</taxon>
        <taxon>Aves</taxon>
        <taxon>Neognathae</taxon>
        <taxon>Galloanserae</taxon>
        <taxon>Anseriformes</taxon>
        <taxon>Anatidae</taxon>
        <taxon>Anatinae</taxon>
        <taxon>Anas</taxon>
    </lineage>
</organism>
<comment type="catalytic activity">
    <reaction evidence="20">
        <text>Ca(2+)(in) + 2 H(+)(out) = Ca(2+)(out) + 2 H(+)(in)</text>
        <dbReference type="Rhea" id="RHEA:72199"/>
        <dbReference type="ChEBI" id="CHEBI:15378"/>
        <dbReference type="ChEBI" id="CHEBI:29108"/>
    </reaction>
</comment>
<dbReference type="GO" id="GO:0005743">
    <property type="term" value="C:mitochondrial inner membrane"/>
    <property type="evidence" value="ECO:0007669"/>
    <property type="project" value="UniProtKB-SubCell"/>
</dbReference>
<evidence type="ECO:0000256" key="14">
    <source>
        <dbReference type="ARBA" id="ARBA00022989"/>
    </source>
</evidence>
<keyword evidence="4" id="KW-0813">Transport</keyword>
<keyword evidence="8 25" id="KW-0812">Transmembrane</keyword>
<evidence type="ECO:0000256" key="13">
    <source>
        <dbReference type="ARBA" id="ARBA00022958"/>
    </source>
</evidence>
<evidence type="ECO:0000256" key="8">
    <source>
        <dbReference type="ARBA" id="ARBA00022692"/>
    </source>
</evidence>
<evidence type="ECO:0000256" key="21">
    <source>
        <dbReference type="ARBA" id="ARBA00035046"/>
    </source>
</evidence>
<comment type="subcellular location">
    <subcellularLocation>
        <location evidence="1">Mitochondrion inner membrane</location>
        <topology evidence="1">Single-pass membrane protein</topology>
    </subcellularLocation>
</comment>
<gene>
    <name evidence="28" type="ORF">Anapl_00057</name>
</gene>
<dbReference type="GO" id="GO:0006813">
    <property type="term" value="P:potassium ion transport"/>
    <property type="evidence" value="ECO:0007669"/>
    <property type="project" value="UniProtKB-KW"/>
</dbReference>
<evidence type="ECO:0000256" key="4">
    <source>
        <dbReference type="ARBA" id="ARBA00022448"/>
    </source>
</evidence>
<evidence type="ECO:0000259" key="27">
    <source>
        <dbReference type="PROSITE" id="PS51758"/>
    </source>
</evidence>
<evidence type="ECO:0000256" key="16">
    <source>
        <dbReference type="ARBA" id="ARBA00023065"/>
    </source>
</evidence>
<keyword evidence="5" id="KW-0050">Antiport</keyword>
<dbReference type="Pfam" id="PF26561">
    <property type="entry name" value="LETM1_C"/>
    <property type="match status" value="1"/>
</dbReference>
<evidence type="ECO:0000256" key="22">
    <source>
        <dbReference type="ARBA" id="ARBA00047912"/>
    </source>
</evidence>
<dbReference type="GO" id="GO:0051560">
    <property type="term" value="P:mitochondrial calcium ion homeostasis"/>
    <property type="evidence" value="ECO:0007669"/>
    <property type="project" value="UniProtKB-ARBA"/>
</dbReference>
<keyword evidence="18 25" id="KW-0472">Membrane</keyword>
<evidence type="ECO:0000256" key="11">
    <source>
        <dbReference type="ARBA" id="ARBA00022837"/>
    </source>
</evidence>
<dbReference type="PROSITE" id="PS51758">
    <property type="entry name" value="LETM1_RBD"/>
    <property type="match status" value="1"/>
</dbReference>
<evidence type="ECO:0000256" key="20">
    <source>
        <dbReference type="ARBA" id="ARBA00034214"/>
    </source>
</evidence>
<evidence type="ECO:0000256" key="10">
    <source>
        <dbReference type="ARBA" id="ARBA00022792"/>
    </source>
</evidence>
<dbReference type="FunFam" id="1.10.238.10:FF:000290">
    <property type="entry name" value="LETM1 and EF-hand domain-containing protein 1, mitochondrial"/>
    <property type="match status" value="1"/>
</dbReference>
<dbReference type="InterPro" id="IPR033122">
    <property type="entry name" value="LETM1-like_RBD"/>
</dbReference>
<dbReference type="GO" id="GO:0015369">
    <property type="term" value="F:calcium:proton antiporter activity"/>
    <property type="evidence" value="ECO:0007669"/>
    <property type="project" value="UniProtKB-ARBA"/>
</dbReference>
<evidence type="ECO:0000256" key="19">
    <source>
        <dbReference type="ARBA" id="ARBA00031360"/>
    </source>
</evidence>
<dbReference type="PANTHER" id="PTHR14009:SF8">
    <property type="entry name" value="MITOCHONDRIAL PROTON_CALCIUM EXCHANGER PROTEIN"/>
    <property type="match status" value="1"/>
</dbReference>
<keyword evidence="16" id="KW-0406">Ion transport</keyword>
<evidence type="ECO:0000256" key="18">
    <source>
        <dbReference type="ARBA" id="ARBA00023136"/>
    </source>
</evidence>
<dbReference type="AlphaFoldDB" id="R0LDS8"/>
<dbReference type="InterPro" id="IPR002048">
    <property type="entry name" value="EF_hand_dom"/>
</dbReference>
<evidence type="ECO:0000259" key="26">
    <source>
        <dbReference type="PROSITE" id="PS50222"/>
    </source>
</evidence>
<evidence type="ECO:0000256" key="6">
    <source>
        <dbReference type="ARBA" id="ARBA00022538"/>
    </source>
</evidence>
<keyword evidence="14 25" id="KW-1133">Transmembrane helix</keyword>
<dbReference type="PROSITE" id="PS50222">
    <property type="entry name" value="EF_HAND_2"/>
    <property type="match status" value="1"/>
</dbReference>
<dbReference type="PANTHER" id="PTHR14009">
    <property type="entry name" value="LEUCINE ZIPPER-EF-HAND CONTAINING TRANSMEMBRANE PROTEIN"/>
    <property type="match status" value="1"/>
</dbReference>
<evidence type="ECO:0000313" key="28">
    <source>
        <dbReference type="EMBL" id="EOB03814.1"/>
    </source>
</evidence>
<name>R0LDS8_ANAPL</name>
<evidence type="ECO:0000256" key="24">
    <source>
        <dbReference type="SAM" id="Coils"/>
    </source>
</evidence>
<protein>
    <recommendedName>
        <fullName evidence="3">Mitochondrial proton/calcium exchanger protein</fullName>
    </recommendedName>
    <alternativeName>
        <fullName evidence="21">Electroneutral mitochondrial K(+)/H(+)exchanger</fullName>
    </alternativeName>
    <alternativeName>
        <fullName evidence="19">Leucine zipper-EF-hand-containing transmembrane protein 1</fullName>
    </alternativeName>
</protein>
<evidence type="ECO:0000256" key="12">
    <source>
        <dbReference type="ARBA" id="ARBA00022946"/>
    </source>
</evidence>
<evidence type="ECO:0000256" key="15">
    <source>
        <dbReference type="ARBA" id="ARBA00023054"/>
    </source>
</evidence>
<keyword evidence="12" id="KW-0809">Transit peptide</keyword>
<sequence>TVHFKYCTSVSPVYAYSKKDHYCCWTRGSERTYFTLMSSSGSWMPLAAIGVLGPQYLPVRWWHSSRSLQDDSIVEKSLKSLKDKNKKLEEGGPVYSPTEVEVVKKSIGQRIVDELKHYYHGFRLLWIDTKIAARMLWRILHGNTLSRRERRQFLRICADLFRLVPFLVFLVVPFMEFLLPVALKLFPNMLPSTFETKSKKEERLKKQLRVKLELAKFLQDTIEEMALKNKAAKGNVTKDFSTFFQKIRETGERPSNEEILRFSKLFEDELTLDNLTRPQLVALCKLLELQSIGTNNFLRFQLTMRLRSIKADDKLIAEEGVDTLTVKELQAACRARGMRALGVTEERLKEQLKQWLDLHLNQEIPTSLLILSRAMYLPDTLSPADQLKTTLQTLPESVAKEAQVKVAEVEGEKIDNKARLEATLQEEEAIRKENEEKELERMSEAAEKAKETLQVKEVDSAADLEPADLQVKSQMAMDGEQELARADKETLKDTAPVLEGIKGEEITKEEIDMLSDACNKLQEQKKSLTKEKEELEELKGDIQEYNEDLQEIKELSKTGQEEVVEESKASKRLTKRVNRMIGQIDKIINELETNQKTVDVKVDDGASPPAGENLISIAELINAMKQIQKIPEEKLTRIAEALDENKDGKIDIDNVVKV</sequence>
<feature type="coiled-coil region" evidence="24">
    <location>
        <begin position="504"/>
        <end position="562"/>
    </location>
</feature>
<keyword evidence="11" id="KW-0106">Calcium</keyword>